<evidence type="ECO:0000313" key="1">
    <source>
        <dbReference type="EMBL" id="QAX81664.1"/>
    </source>
</evidence>
<sequence>MAFLSDFSPEPKTHELLMVDNQHSNPTSAENVVRVISEALK</sequence>
<keyword evidence="2" id="KW-1185">Reference proteome</keyword>
<dbReference type="EMBL" id="CP026512">
    <property type="protein sequence ID" value="QAX81664.1"/>
    <property type="molecule type" value="Genomic_DNA"/>
</dbReference>
<reference evidence="1 2" key="1">
    <citation type="journal article" date="2018" name="Genome Biol. Evol.">
        <title>Partnering With a Pest: Genomes of Hemlock Woolly Adelgid Symbionts Reveal Atypical Nutritional Provisioning Patterns in Dual-Obligate Bacteria.</title>
        <authorList>
            <person name="Weglarz K.M."/>
            <person name="Havill N.P."/>
            <person name="Burke G.R."/>
            <person name="von Dohlen C.D."/>
        </authorList>
    </citation>
    <scope>NUCLEOTIDE SEQUENCE [LARGE SCALE GENOMIC DNA]</scope>
    <source>
        <strain evidence="1 2">HWA_ENA</strain>
    </source>
</reference>
<gene>
    <name evidence="1" type="ORF">C3B55_00309</name>
</gene>
<evidence type="ECO:0000313" key="2">
    <source>
        <dbReference type="Proteomes" id="UP000288953"/>
    </source>
</evidence>
<protein>
    <submittedName>
        <fullName evidence="1">Uncharacterized protein</fullName>
    </submittedName>
</protein>
<dbReference type="Proteomes" id="UP000288953">
    <property type="component" value="Chromosome"/>
</dbReference>
<proteinExistence type="predicted"/>
<organism evidence="1 2">
    <name type="scientific">Candidatus Pseudomonas adelgestsugas</name>
    <dbReference type="NCBI Taxonomy" id="1302376"/>
    <lineage>
        <taxon>Bacteria</taxon>
        <taxon>Pseudomonadati</taxon>
        <taxon>Pseudomonadota</taxon>
        <taxon>Gammaproteobacteria</taxon>
        <taxon>Pseudomonadales</taxon>
        <taxon>Pseudomonadaceae</taxon>
        <taxon>Pseudomonas</taxon>
    </lineage>
</organism>
<accession>A0ABX5R846</accession>
<name>A0ABX5R846_9PSED</name>